<protein>
    <recommendedName>
        <fullName evidence="3">Transposase</fullName>
    </recommendedName>
</protein>
<evidence type="ECO:0000313" key="1">
    <source>
        <dbReference type="EMBL" id="RMH98731.1"/>
    </source>
</evidence>
<comment type="caution">
    <text evidence="1">The sequence shown here is derived from an EMBL/GenBank/DDBJ whole genome shotgun (WGS) entry which is preliminary data.</text>
</comment>
<sequence length="123" mass="13708">MLRQMSPGRAAFRKARDSLPCQVPQRRMATFAAQPFGPGLFLRDAAFLVAYLERPNFASRALPRAKTGSGANAYETGTDPRRISCLSAAERGRVEPWNELLQAKRLHMQGRKPSGRYCPSVFP</sequence>
<organism evidence="1 2">
    <name type="scientific">Stutzerimonas nitrititolerans</name>
    <dbReference type="NCBI Taxonomy" id="2482751"/>
    <lineage>
        <taxon>Bacteria</taxon>
        <taxon>Pseudomonadati</taxon>
        <taxon>Pseudomonadota</taxon>
        <taxon>Gammaproteobacteria</taxon>
        <taxon>Pseudomonadales</taxon>
        <taxon>Pseudomonadaceae</taxon>
        <taxon>Stutzerimonas</taxon>
    </lineage>
</organism>
<reference evidence="1 2" key="1">
    <citation type="submission" date="2018-10" db="EMBL/GenBank/DDBJ databases">
        <title>Pseudomonas sp. GL14 genome.</title>
        <authorList>
            <person name="Peng J."/>
            <person name="Liu Z.-P."/>
        </authorList>
    </citation>
    <scope>NUCLEOTIDE SEQUENCE [LARGE SCALE GENOMIC DNA]</scope>
    <source>
        <strain evidence="1 2">GL14</strain>
    </source>
</reference>
<evidence type="ECO:0008006" key="3">
    <source>
        <dbReference type="Google" id="ProtNLM"/>
    </source>
</evidence>
<gene>
    <name evidence="1" type="ORF">EA795_17210</name>
</gene>
<dbReference type="Proteomes" id="UP000269134">
    <property type="component" value="Unassembled WGS sequence"/>
</dbReference>
<accession>A0ABX9UZ92</accession>
<evidence type="ECO:0000313" key="2">
    <source>
        <dbReference type="Proteomes" id="UP000269134"/>
    </source>
</evidence>
<keyword evidence="2" id="KW-1185">Reference proteome</keyword>
<name>A0ABX9UZ92_9GAMM</name>
<proteinExistence type="predicted"/>
<dbReference type="EMBL" id="RFFL01000014">
    <property type="protein sequence ID" value="RMH98731.1"/>
    <property type="molecule type" value="Genomic_DNA"/>
</dbReference>